<dbReference type="Proteomes" id="UP001162992">
    <property type="component" value="Chromosome 2"/>
</dbReference>
<dbReference type="EMBL" id="CM055093">
    <property type="protein sequence ID" value="KAJ7566263.1"/>
    <property type="molecule type" value="Genomic_DNA"/>
</dbReference>
<sequence length="477" mass="53966">METEMVKPSVPLRVLEFYSGIGGMRFSLEEANISAIVVEAFEINELANDVYEHNFHHRPNQGNVQRLTAKALEKYKADAWLLSPPCQPYTRQGLRKDSDDARASSFLQLLDILPQMSAPPTHILVENVVGFEFSSTHERLVEILHSEGFATQEFILSPLQFGIPYSRPRYFFLAKRRPLAFAEPELDGCLLCKPAYLECLLKKGLNSSPFRDENLFAAIKSLIFSTESEENNDTVSTVGEIPLATIGTETSDKLSEPELESSIACMPIRNYLELNYCQLKGSSNTLDKSQLNFSASKNAAEGTDKVGNSSHEMQASCCSGIETLHGSVENFIQLNKKDSTTFMNDAWNHYWVPKQWVERWGDVFDIVTPDSKRCCCFTKSYGRYAKGTGSFLATKNLENLDLLYQILDRKHSQQECRSTLVDAFGLRYFTSREIANLHSFPPTFTFPKHISLKQRYALLGNSLSIRVVSTLLWYLFS</sequence>
<keyword evidence="2" id="KW-1185">Reference proteome</keyword>
<gene>
    <name evidence="1" type="ORF">O6H91_02G095000</name>
</gene>
<name>A0ACC2EI67_DIPCM</name>
<evidence type="ECO:0000313" key="1">
    <source>
        <dbReference type="EMBL" id="KAJ7566263.1"/>
    </source>
</evidence>
<organism evidence="1 2">
    <name type="scientific">Diphasiastrum complanatum</name>
    <name type="common">Issler's clubmoss</name>
    <name type="synonym">Lycopodium complanatum</name>
    <dbReference type="NCBI Taxonomy" id="34168"/>
    <lineage>
        <taxon>Eukaryota</taxon>
        <taxon>Viridiplantae</taxon>
        <taxon>Streptophyta</taxon>
        <taxon>Embryophyta</taxon>
        <taxon>Tracheophyta</taxon>
        <taxon>Lycopodiopsida</taxon>
        <taxon>Lycopodiales</taxon>
        <taxon>Lycopodiaceae</taxon>
        <taxon>Lycopodioideae</taxon>
        <taxon>Diphasiastrum</taxon>
    </lineage>
</organism>
<evidence type="ECO:0000313" key="2">
    <source>
        <dbReference type="Proteomes" id="UP001162992"/>
    </source>
</evidence>
<reference evidence="2" key="1">
    <citation type="journal article" date="2024" name="Proc. Natl. Acad. Sci. U.S.A.">
        <title>Extraordinary preservation of gene collinearity over three hundred million years revealed in homosporous lycophytes.</title>
        <authorList>
            <person name="Li C."/>
            <person name="Wickell D."/>
            <person name="Kuo L.Y."/>
            <person name="Chen X."/>
            <person name="Nie B."/>
            <person name="Liao X."/>
            <person name="Peng D."/>
            <person name="Ji J."/>
            <person name="Jenkins J."/>
            <person name="Williams M."/>
            <person name="Shu S."/>
            <person name="Plott C."/>
            <person name="Barry K."/>
            <person name="Rajasekar S."/>
            <person name="Grimwood J."/>
            <person name="Han X."/>
            <person name="Sun S."/>
            <person name="Hou Z."/>
            <person name="He W."/>
            <person name="Dai G."/>
            <person name="Sun C."/>
            <person name="Schmutz J."/>
            <person name="Leebens-Mack J.H."/>
            <person name="Li F.W."/>
            <person name="Wang L."/>
        </authorList>
    </citation>
    <scope>NUCLEOTIDE SEQUENCE [LARGE SCALE GENOMIC DNA]</scope>
    <source>
        <strain evidence="2">cv. PW_Plant_1</strain>
    </source>
</reference>
<comment type="caution">
    <text evidence="1">The sequence shown here is derived from an EMBL/GenBank/DDBJ whole genome shotgun (WGS) entry which is preliminary data.</text>
</comment>
<accession>A0ACC2EI67</accession>
<proteinExistence type="predicted"/>
<protein>
    <submittedName>
        <fullName evidence="1">Uncharacterized protein</fullName>
    </submittedName>
</protein>